<evidence type="ECO:0000256" key="1">
    <source>
        <dbReference type="SAM" id="SignalP"/>
    </source>
</evidence>
<keyword evidence="1" id="KW-0732">Signal</keyword>
<gene>
    <name evidence="2" type="ORF">Golob_002093</name>
</gene>
<feature type="signal peptide" evidence="1">
    <location>
        <begin position="1"/>
        <end position="16"/>
    </location>
</feature>
<organism evidence="2 3">
    <name type="scientific">Gossypium lobatum</name>
    <dbReference type="NCBI Taxonomy" id="34289"/>
    <lineage>
        <taxon>Eukaryota</taxon>
        <taxon>Viridiplantae</taxon>
        <taxon>Streptophyta</taxon>
        <taxon>Embryophyta</taxon>
        <taxon>Tracheophyta</taxon>
        <taxon>Spermatophyta</taxon>
        <taxon>Magnoliopsida</taxon>
        <taxon>eudicotyledons</taxon>
        <taxon>Gunneridae</taxon>
        <taxon>Pentapetalae</taxon>
        <taxon>rosids</taxon>
        <taxon>malvids</taxon>
        <taxon>Malvales</taxon>
        <taxon>Malvaceae</taxon>
        <taxon>Malvoideae</taxon>
        <taxon>Gossypium</taxon>
    </lineage>
</organism>
<feature type="chain" id="PRO_5029766519" evidence="1">
    <location>
        <begin position="17"/>
        <end position="41"/>
    </location>
</feature>
<name>A0A7J8N3X8_9ROSI</name>
<protein>
    <submittedName>
        <fullName evidence="2">Uncharacterized protein</fullName>
    </submittedName>
</protein>
<keyword evidence="3" id="KW-1185">Reference proteome</keyword>
<evidence type="ECO:0000313" key="2">
    <source>
        <dbReference type="EMBL" id="MBA0571718.1"/>
    </source>
</evidence>
<sequence>MRTLVLIHLLVSLVDIKDFCLPNFALTNITKGTFSRESFKL</sequence>
<comment type="caution">
    <text evidence="2">The sequence shown here is derived from an EMBL/GenBank/DDBJ whole genome shotgun (WGS) entry which is preliminary data.</text>
</comment>
<reference evidence="2 3" key="1">
    <citation type="journal article" date="2019" name="Genome Biol. Evol.">
        <title>Insights into the evolution of the New World diploid cottons (Gossypium, subgenus Houzingenia) based on genome sequencing.</title>
        <authorList>
            <person name="Grover C.E."/>
            <person name="Arick M.A. 2nd"/>
            <person name="Thrash A."/>
            <person name="Conover J.L."/>
            <person name="Sanders W.S."/>
            <person name="Peterson D.G."/>
            <person name="Frelichowski J.E."/>
            <person name="Scheffler J.A."/>
            <person name="Scheffler B.E."/>
            <person name="Wendel J.F."/>
        </authorList>
    </citation>
    <scope>NUCLEOTIDE SEQUENCE [LARGE SCALE GENOMIC DNA]</scope>
    <source>
        <strain evidence="2">157</strain>
        <tissue evidence="2">Leaf</tissue>
    </source>
</reference>
<dbReference type="Proteomes" id="UP000593572">
    <property type="component" value="Unassembled WGS sequence"/>
</dbReference>
<accession>A0A7J8N3X8</accession>
<evidence type="ECO:0000313" key="3">
    <source>
        <dbReference type="Proteomes" id="UP000593572"/>
    </source>
</evidence>
<proteinExistence type="predicted"/>
<dbReference type="AlphaFoldDB" id="A0A7J8N3X8"/>
<dbReference type="EMBL" id="JABEZX010000012">
    <property type="protein sequence ID" value="MBA0571718.1"/>
    <property type="molecule type" value="Genomic_DNA"/>
</dbReference>